<keyword evidence="3" id="KW-1185">Reference proteome</keyword>
<keyword evidence="1" id="KW-0812">Transmembrane</keyword>
<evidence type="ECO:0000256" key="1">
    <source>
        <dbReference type="SAM" id="Phobius"/>
    </source>
</evidence>
<dbReference type="OrthoDB" id="1004942at2"/>
<feature type="transmembrane region" description="Helical" evidence="1">
    <location>
        <begin position="12"/>
        <end position="32"/>
    </location>
</feature>
<protein>
    <submittedName>
        <fullName evidence="2">Uncharacterized protein</fullName>
    </submittedName>
</protein>
<dbReference type="EMBL" id="CP030104">
    <property type="protein sequence ID" value="AWX45703.1"/>
    <property type="molecule type" value="Genomic_DNA"/>
</dbReference>
<keyword evidence="1" id="KW-1133">Transmembrane helix</keyword>
<dbReference type="RefSeq" id="WP_112379064.1">
    <property type="nucleotide sequence ID" value="NZ_CP030104.1"/>
</dbReference>
<evidence type="ECO:0000313" key="2">
    <source>
        <dbReference type="EMBL" id="AWX45703.1"/>
    </source>
</evidence>
<organism evidence="2 3">
    <name type="scientific">Flagellimonas maritima</name>
    <dbReference type="NCBI Taxonomy" id="1383885"/>
    <lineage>
        <taxon>Bacteria</taxon>
        <taxon>Pseudomonadati</taxon>
        <taxon>Bacteroidota</taxon>
        <taxon>Flavobacteriia</taxon>
        <taxon>Flavobacteriales</taxon>
        <taxon>Flavobacteriaceae</taxon>
        <taxon>Flagellimonas</taxon>
    </lineage>
</organism>
<keyword evidence="1" id="KW-0472">Membrane</keyword>
<accession>A0A2Z4LVD5</accession>
<reference evidence="2 3" key="1">
    <citation type="submission" date="2018-06" db="EMBL/GenBank/DDBJ databases">
        <title>Spongiibacterium sp. HME9304 Genome sequencing and assembly.</title>
        <authorList>
            <person name="Kang H."/>
            <person name="Kim H."/>
            <person name="Joh K."/>
        </authorList>
    </citation>
    <scope>NUCLEOTIDE SEQUENCE [LARGE SCALE GENOMIC DNA]</scope>
    <source>
        <strain evidence="2 3">HME9304</strain>
    </source>
</reference>
<proteinExistence type="predicted"/>
<name>A0A2Z4LVD5_9FLAO</name>
<sequence>MIWPKKVKAGALQFVLFIGTIIAVLLLSFVLVSYSHMLFKKKTNTTIALIQTTDQKFEHLFTTSSSQEAFKNPKNNTLGIRTNVQSSYWGLMELRKVTSKKGKLTFTKIALMGNAEKEKPALYLKDNQRPMVVAGDTKIIGTSYLPEQGIKVGNIGGDGYTKPQLVYGKQLRSRSKLPQLGQTVKNQLSRLAYPYFEPRGVEVKYKKGIVLKNSFMEETLTIKGHSLNLEELELTGNITIWAARKITVHNSAKLQDVVLIAPYIEIGDGVQGYFQAIASEHIKVGKSCHLDYPTVLAVKKRKVPDNERNHFVEPEIILGSRSSISGMLLYLDENKTKALKANIKIEENAKVTGEVYCRQNLELKGSVHGSVITNFFITLENGKIYQNHLFNGKIEASLLPQEYGGLCIENKPANQVMKWLY</sequence>
<dbReference type="Proteomes" id="UP000248536">
    <property type="component" value="Chromosome"/>
</dbReference>
<dbReference type="AlphaFoldDB" id="A0A2Z4LVD5"/>
<dbReference type="KEGG" id="spon:HME9304_02730"/>
<evidence type="ECO:0000313" key="3">
    <source>
        <dbReference type="Proteomes" id="UP000248536"/>
    </source>
</evidence>
<gene>
    <name evidence="2" type="ORF">HME9304_02730</name>
</gene>